<proteinExistence type="predicted"/>
<dbReference type="PROSITE" id="PS51257">
    <property type="entry name" value="PROKAR_LIPOPROTEIN"/>
    <property type="match status" value="1"/>
</dbReference>
<organism evidence="1">
    <name type="scientific">gut metagenome</name>
    <dbReference type="NCBI Taxonomy" id="749906"/>
    <lineage>
        <taxon>unclassified sequences</taxon>
        <taxon>metagenomes</taxon>
        <taxon>organismal metagenomes</taxon>
    </lineage>
</organism>
<keyword evidence="1" id="KW-0449">Lipoprotein</keyword>
<sequence length="109" mass="12481">MMKQLRLLGTILLCALFTFTFQSCNDDDDEYEGGGENNQIEVPQAVRSAFAKKYADASDVKWEVKKKDYYVAEFTHKAERCEAWFNAAGSWNMTNVNFHENVSKLPKSV</sequence>
<comment type="caution">
    <text evidence="1">The sequence shown here is derived from an EMBL/GenBank/DDBJ whole genome shotgun (WGS) entry which is preliminary data.</text>
</comment>
<name>J9BRI5_9ZZZZ</name>
<dbReference type="SUPFAM" id="SSF160574">
    <property type="entry name" value="BT0923-like"/>
    <property type="match status" value="1"/>
</dbReference>
<feature type="non-terminal residue" evidence="1">
    <location>
        <position position="109"/>
    </location>
</feature>
<protein>
    <submittedName>
        <fullName evidence="1">Lipoprotein</fullName>
    </submittedName>
</protein>
<evidence type="ECO:0000313" key="1">
    <source>
        <dbReference type="EMBL" id="EJW90185.1"/>
    </source>
</evidence>
<dbReference type="EMBL" id="AMCI01008990">
    <property type="protein sequence ID" value="EJW90185.1"/>
    <property type="molecule type" value="Genomic_DNA"/>
</dbReference>
<dbReference type="Gene3D" id="3.10.450.360">
    <property type="match status" value="1"/>
</dbReference>
<reference evidence="1" key="1">
    <citation type="journal article" date="2012" name="PLoS ONE">
        <title>Gene sets for utilization of primary and secondary nutrition supplies in the distal gut of endangered iberian lynx.</title>
        <authorList>
            <person name="Alcaide M."/>
            <person name="Messina E."/>
            <person name="Richter M."/>
            <person name="Bargiela R."/>
            <person name="Peplies J."/>
            <person name="Huws S.A."/>
            <person name="Newbold C.J."/>
            <person name="Golyshin P.N."/>
            <person name="Simon M.A."/>
            <person name="Lopez G."/>
            <person name="Yakimov M.M."/>
            <person name="Ferrer M."/>
        </authorList>
    </citation>
    <scope>NUCLEOTIDE SEQUENCE</scope>
</reference>
<dbReference type="AlphaFoldDB" id="J9BRI5"/>
<accession>J9BRI5</accession>
<gene>
    <name evidence="1" type="ORF">EVA_21708</name>
</gene>